<sequence length="309" mass="32658">MSMRRLLSFFCLLASPLAAEPPRVVADIAPVHGLVSMVMEGSGTPELLIPPGVSAHDMALKPSQARALMQADLVVWIGPEMSPWLDRALAAGDAQDLVLMEVPETQLYAFRETALFGDHAHDGHVEEAGHDHDHGGEDPHVWLDPMNAAVWLPALADALAGLDPENAALYRANAEAGVAELTELTDSLQAQMAPVRDVPLIAFHDAFQYFEARFGLTMVGAITAADDSDPGPARVSALRDAAREGRVVCAMAEPQFNPGLLDAVTEEAGLPVAILDPLGSNIDLGSGFYEALLKQMAGAVTECVGSAGK</sequence>
<dbReference type="AlphaFoldDB" id="A0A225NT13"/>
<dbReference type="GO" id="GO:0006829">
    <property type="term" value="P:zinc ion transport"/>
    <property type="evidence" value="ECO:0007669"/>
    <property type="project" value="UniProtKB-KW"/>
</dbReference>
<organism evidence="13 14">
    <name type="scientific">Marinibacterium profundimaris</name>
    <dbReference type="NCBI Taxonomy" id="1679460"/>
    <lineage>
        <taxon>Bacteria</taxon>
        <taxon>Pseudomonadati</taxon>
        <taxon>Pseudomonadota</taxon>
        <taxon>Alphaproteobacteria</taxon>
        <taxon>Rhodobacterales</taxon>
        <taxon>Paracoccaceae</taxon>
        <taxon>Marinibacterium</taxon>
    </lineage>
</organism>
<evidence type="ECO:0000256" key="12">
    <source>
        <dbReference type="SAM" id="SignalP"/>
    </source>
</evidence>
<evidence type="ECO:0000256" key="10">
    <source>
        <dbReference type="ARBA" id="ARBA00023065"/>
    </source>
</evidence>
<evidence type="ECO:0000256" key="9">
    <source>
        <dbReference type="ARBA" id="ARBA00022906"/>
    </source>
</evidence>
<dbReference type="PANTHER" id="PTHR42953:SF3">
    <property type="entry name" value="HIGH-AFFINITY ZINC UPTAKE SYSTEM PROTEIN ZNUA"/>
    <property type="match status" value="1"/>
</dbReference>
<keyword evidence="5" id="KW-0479">Metal-binding</keyword>
<evidence type="ECO:0000313" key="13">
    <source>
        <dbReference type="EMBL" id="OWU78051.1"/>
    </source>
</evidence>
<comment type="caution">
    <text evidence="13">The sequence shown here is derived from an EMBL/GenBank/DDBJ whole genome shotgun (WGS) entry which is preliminary data.</text>
</comment>
<dbReference type="InterPro" id="IPR050492">
    <property type="entry name" value="Bact_metal-bind_prot9"/>
</dbReference>
<dbReference type="GO" id="GO:0042597">
    <property type="term" value="C:periplasmic space"/>
    <property type="evidence" value="ECO:0007669"/>
    <property type="project" value="UniProtKB-SubCell"/>
</dbReference>
<dbReference type="Gene3D" id="3.40.50.1980">
    <property type="entry name" value="Nitrogenase molybdenum iron protein domain"/>
    <property type="match status" value="2"/>
</dbReference>
<comment type="similarity">
    <text evidence="2">Belongs to the bacterial solute-binding protein 9 family.</text>
</comment>
<feature type="chain" id="PRO_5012126746" description="High-affinity zinc uptake system protein ZnuA" evidence="12">
    <location>
        <begin position="20"/>
        <end position="309"/>
    </location>
</feature>
<reference evidence="13 14" key="1">
    <citation type="submission" date="2013-04" db="EMBL/GenBank/DDBJ databases">
        <title>Oceanicola sp. 22II1-22F33 Genome Sequencing.</title>
        <authorList>
            <person name="Lai Q."/>
            <person name="Li G."/>
            <person name="Shao Z."/>
        </authorList>
    </citation>
    <scope>NUCLEOTIDE SEQUENCE [LARGE SCALE GENOMIC DNA]</scope>
    <source>
        <strain evidence="13 14">22II1-22F33</strain>
    </source>
</reference>
<evidence type="ECO:0000256" key="1">
    <source>
        <dbReference type="ARBA" id="ARBA00004418"/>
    </source>
</evidence>
<keyword evidence="4" id="KW-0813">Transport</keyword>
<dbReference type="GO" id="GO:0046872">
    <property type="term" value="F:metal ion binding"/>
    <property type="evidence" value="ECO:0007669"/>
    <property type="project" value="UniProtKB-KW"/>
</dbReference>
<dbReference type="EMBL" id="AQQR01000001">
    <property type="protein sequence ID" value="OWU78051.1"/>
    <property type="molecule type" value="Genomic_DNA"/>
</dbReference>
<proteinExistence type="inferred from homology"/>
<dbReference type="InterPro" id="IPR035520">
    <property type="entry name" value="ZnuA"/>
</dbReference>
<keyword evidence="10" id="KW-0406">Ion transport</keyword>
<keyword evidence="14" id="KW-1185">Reference proteome</keyword>
<feature type="signal peptide" evidence="12">
    <location>
        <begin position="1"/>
        <end position="19"/>
    </location>
</feature>
<protein>
    <recommendedName>
        <fullName evidence="3">High-affinity zinc uptake system protein ZnuA</fullName>
    </recommendedName>
</protein>
<dbReference type="PANTHER" id="PTHR42953">
    <property type="entry name" value="HIGH-AFFINITY ZINC UPTAKE SYSTEM PROTEIN ZNUA-RELATED"/>
    <property type="match status" value="1"/>
</dbReference>
<dbReference type="InterPro" id="IPR006127">
    <property type="entry name" value="ZnuA-like"/>
</dbReference>
<keyword evidence="11" id="KW-1015">Disulfide bond</keyword>
<evidence type="ECO:0000313" key="14">
    <source>
        <dbReference type="Proteomes" id="UP000215377"/>
    </source>
</evidence>
<dbReference type="Proteomes" id="UP000215377">
    <property type="component" value="Unassembled WGS sequence"/>
</dbReference>
<gene>
    <name evidence="13" type="ORF">ATO3_02985</name>
</gene>
<evidence type="ECO:0000256" key="7">
    <source>
        <dbReference type="ARBA" id="ARBA00022764"/>
    </source>
</evidence>
<evidence type="ECO:0000256" key="11">
    <source>
        <dbReference type="ARBA" id="ARBA00023157"/>
    </source>
</evidence>
<evidence type="ECO:0000256" key="4">
    <source>
        <dbReference type="ARBA" id="ARBA00022448"/>
    </source>
</evidence>
<keyword evidence="6 12" id="KW-0732">Signal</keyword>
<keyword evidence="7" id="KW-0574">Periplasm</keyword>
<comment type="subcellular location">
    <subcellularLocation>
        <location evidence="1">Periplasm</location>
    </subcellularLocation>
</comment>
<dbReference type="Pfam" id="PF01297">
    <property type="entry name" value="ZnuA"/>
    <property type="match status" value="1"/>
</dbReference>
<evidence type="ECO:0000256" key="5">
    <source>
        <dbReference type="ARBA" id="ARBA00022723"/>
    </source>
</evidence>
<dbReference type="SUPFAM" id="SSF53807">
    <property type="entry name" value="Helical backbone' metal receptor"/>
    <property type="match status" value="1"/>
</dbReference>
<dbReference type="CDD" id="cd01019">
    <property type="entry name" value="ZnuA"/>
    <property type="match status" value="1"/>
</dbReference>
<name>A0A225NT13_9RHOB</name>
<accession>A0A225NT13</accession>
<evidence type="ECO:0000256" key="3">
    <source>
        <dbReference type="ARBA" id="ARBA00015915"/>
    </source>
</evidence>
<keyword evidence="9" id="KW-0864">Zinc transport</keyword>
<keyword evidence="8" id="KW-0862">Zinc</keyword>
<evidence type="ECO:0000256" key="2">
    <source>
        <dbReference type="ARBA" id="ARBA00011028"/>
    </source>
</evidence>
<evidence type="ECO:0000256" key="8">
    <source>
        <dbReference type="ARBA" id="ARBA00022833"/>
    </source>
</evidence>
<evidence type="ECO:0000256" key="6">
    <source>
        <dbReference type="ARBA" id="ARBA00022729"/>
    </source>
</evidence>